<evidence type="ECO:0000313" key="1">
    <source>
        <dbReference type="EMBL" id="EDR09013.1"/>
    </source>
</evidence>
<dbReference type="GeneID" id="6076090"/>
<dbReference type="RefSeq" id="XP_001880326.1">
    <property type="nucleotide sequence ID" value="XM_001880291.1"/>
</dbReference>
<dbReference type="Proteomes" id="UP000001194">
    <property type="component" value="Unassembled WGS sequence"/>
</dbReference>
<protein>
    <submittedName>
        <fullName evidence="1">Predicted protein</fullName>
    </submittedName>
</protein>
<proteinExistence type="predicted"/>
<gene>
    <name evidence="1" type="ORF">LACBIDRAFT_326686</name>
</gene>
<dbReference type="EMBL" id="DS547100">
    <property type="protein sequence ID" value="EDR09013.1"/>
    <property type="molecule type" value="Genomic_DNA"/>
</dbReference>
<dbReference type="InParanoid" id="B0D848"/>
<organism evidence="2">
    <name type="scientific">Laccaria bicolor (strain S238N-H82 / ATCC MYA-4686)</name>
    <name type="common">Bicoloured deceiver</name>
    <name type="synonym">Laccaria laccata var. bicolor</name>
    <dbReference type="NCBI Taxonomy" id="486041"/>
    <lineage>
        <taxon>Eukaryota</taxon>
        <taxon>Fungi</taxon>
        <taxon>Dikarya</taxon>
        <taxon>Basidiomycota</taxon>
        <taxon>Agaricomycotina</taxon>
        <taxon>Agaricomycetes</taxon>
        <taxon>Agaricomycetidae</taxon>
        <taxon>Agaricales</taxon>
        <taxon>Agaricineae</taxon>
        <taxon>Hydnangiaceae</taxon>
        <taxon>Laccaria</taxon>
    </lineage>
</organism>
<evidence type="ECO:0000313" key="2">
    <source>
        <dbReference type="Proteomes" id="UP000001194"/>
    </source>
</evidence>
<dbReference type="HOGENOM" id="CLU_2197415_0_0_1"/>
<dbReference type="AlphaFoldDB" id="B0D848"/>
<dbReference type="KEGG" id="lbc:LACBIDRAFT_326686"/>
<accession>B0D848</accession>
<reference evidence="1 2" key="1">
    <citation type="journal article" date="2008" name="Nature">
        <title>The genome of Laccaria bicolor provides insights into mycorrhizal symbiosis.</title>
        <authorList>
            <person name="Martin F."/>
            <person name="Aerts A."/>
            <person name="Ahren D."/>
            <person name="Brun A."/>
            <person name="Danchin E.G.J."/>
            <person name="Duchaussoy F."/>
            <person name="Gibon J."/>
            <person name="Kohler A."/>
            <person name="Lindquist E."/>
            <person name="Pereda V."/>
            <person name="Salamov A."/>
            <person name="Shapiro H.J."/>
            <person name="Wuyts J."/>
            <person name="Blaudez D."/>
            <person name="Buee M."/>
            <person name="Brokstein P."/>
            <person name="Canbaeck B."/>
            <person name="Cohen D."/>
            <person name="Courty P.E."/>
            <person name="Coutinho P.M."/>
            <person name="Delaruelle C."/>
            <person name="Detter J.C."/>
            <person name="Deveau A."/>
            <person name="DiFazio S."/>
            <person name="Duplessis S."/>
            <person name="Fraissinet-Tachet L."/>
            <person name="Lucic E."/>
            <person name="Frey-Klett P."/>
            <person name="Fourrey C."/>
            <person name="Feussner I."/>
            <person name="Gay G."/>
            <person name="Grimwood J."/>
            <person name="Hoegger P.J."/>
            <person name="Jain P."/>
            <person name="Kilaru S."/>
            <person name="Labbe J."/>
            <person name="Lin Y.C."/>
            <person name="Legue V."/>
            <person name="Le Tacon F."/>
            <person name="Marmeisse R."/>
            <person name="Melayah D."/>
            <person name="Montanini B."/>
            <person name="Muratet M."/>
            <person name="Nehls U."/>
            <person name="Niculita-Hirzel H."/>
            <person name="Oudot-Le Secq M.P."/>
            <person name="Peter M."/>
            <person name="Quesneville H."/>
            <person name="Rajashekar B."/>
            <person name="Reich M."/>
            <person name="Rouhier N."/>
            <person name="Schmutz J."/>
            <person name="Yin T."/>
            <person name="Chalot M."/>
            <person name="Henrissat B."/>
            <person name="Kuees U."/>
            <person name="Lucas S."/>
            <person name="Van de Peer Y."/>
            <person name="Podila G.K."/>
            <person name="Polle A."/>
            <person name="Pukkila P.J."/>
            <person name="Richardson P.M."/>
            <person name="Rouze P."/>
            <person name="Sanders I.R."/>
            <person name="Stajich J.E."/>
            <person name="Tunlid A."/>
            <person name="Tuskan G."/>
            <person name="Grigoriev I.V."/>
        </authorList>
    </citation>
    <scope>NUCLEOTIDE SEQUENCE [LARGE SCALE GENOMIC DNA]</scope>
    <source>
        <strain evidence="2">S238N-H82 / ATCC MYA-4686</strain>
    </source>
</reference>
<sequence>MTAFTVHRLSQAEIMIIRSQVMLRLSKADTAKAPRHFASLGSRIAYAEGVMQSKVQLFKDMEGDALMNDDDQLSLPAQTYPGCAEDDPMAVVCEDVPQEDEDEYRFLE</sequence>
<name>B0D848_LACBS</name>
<keyword evidence="2" id="KW-1185">Reference proteome</keyword>